<dbReference type="PANTHER" id="PTHR37398">
    <property type="entry name" value="ENDO-BETA-1,4-MANNANASE"/>
    <property type="match status" value="1"/>
</dbReference>
<feature type="signal peptide" evidence="1">
    <location>
        <begin position="1"/>
        <end position="19"/>
    </location>
</feature>
<protein>
    <submittedName>
        <fullName evidence="3">Mannan endo-1,4-beta-mannosidase</fullName>
    </submittedName>
</protein>
<gene>
    <name evidence="3" type="primary">LOC106011394</name>
</gene>
<dbReference type="InterPro" id="IPR017853">
    <property type="entry name" value="GH"/>
</dbReference>
<evidence type="ECO:0000313" key="3">
    <source>
        <dbReference type="RefSeq" id="XP_035824881.1"/>
    </source>
</evidence>
<evidence type="ECO:0000313" key="2">
    <source>
        <dbReference type="Proteomes" id="UP000694888"/>
    </source>
</evidence>
<dbReference type="PANTHER" id="PTHR37398:SF3">
    <property type="entry name" value="GLYCOSIDE HYDROLASE FAMILY 5 DOMAIN-CONTAINING PROTEIN"/>
    <property type="match status" value="1"/>
</dbReference>
<proteinExistence type="predicted"/>
<dbReference type="RefSeq" id="XP_035824881.1">
    <property type="nucleotide sequence ID" value="XM_035968988.1"/>
</dbReference>
<accession>A0ABM1VR39</accession>
<keyword evidence="1" id="KW-0732">Signal</keyword>
<feature type="chain" id="PRO_5045704816" evidence="1">
    <location>
        <begin position="20"/>
        <end position="293"/>
    </location>
</feature>
<dbReference type="SUPFAM" id="SSF51445">
    <property type="entry name" value="(Trans)glycosidases"/>
    <property type="match status" value="1"/>
</dbReference>
<organism evidence="2 3">
    <name type="scientific">Aplysia californica</name>
    <name type="common">California sea hare</name>
    <dbReference type="NCBI Taxonomy" id="6500"/>
    <lineage>
        <taxon>Eukaryota</taxon>
        <taxon>Metazoa</taxon>
        <taxon>Spiralia</taxon>
        <taxon>Lophotrochozoa</taxon>
        <taxon>Mollusca</taxon>
        <taxon>Gastropoda</taxon>
        <taxon>Heterobranchia</taxon>
        <taxon>Euthyneura</taxon>
        <taxon>Tectipleura</taxon>
        <taxon>Aplysiida</taxon>
        <taxon>Aplysioidea</taxon>
        <taxon>Aplysiidae</taxon>
        <taxon>Aplysia</taxon>
    </lineage>
</organism>
<dbReference type="Gene3D" id="3.20.20.80">
    <property type="entry name" value="Glycosidases"/>
    <property type="match status" value="2"/>
</dbReference>
<keyword evidence="2" id="KW-1185">Reference proteome</keyword>
<reference evidence="3" key="1">
    <citation type="submission" date="2025-08" db="UniProtKB">
        <authorList>
            <consortium name="RefSeq"/>
        </authorList>
    </citation>
    <scope>IDENTIFICATION</scope>
</reference>
<dbReference type="Proteomes" id="UP000694888">
    <property type="component" value="Unplaced"/>
</dbReference>
<sequence length="293" mass="33382">MFQLAVLPLLIGYLATAQSRLAIQNGHFVLNGQRVFLSGGNLPWIYYGYDFGDHQWDKVKSQIENQIQMVHNAGGNSIRLWVHIQAETTPVFDHNGYVTGPDHQGTLLNDIKNLLDTAQKYDVLVFPTLWNCAVDQDRSHRLDGLIRDHRKLQVTTVHSVDKCLDPTKLTNSGAGWAGKKYSYQDMLRLEYYSACGTLDFYQFHSYAFQGHFDEVAPFKHRASQYGLHKPIVVGEFWEKDGGGMNINQLFDYVYNHGYAGAWSWDLMNHGGNQRKGMTHIRGYTNHGKVAIDI</sequence>
<evidence type="ECO:0000256" key="1">
    <source>
        <dbReference type="SAM" id="SignalP"/>
    </source>
</evidence>
<dbReference type="GeneID" id="106011394"/>
<name>A0ABM1VR39_APLCA</name>